<dbReference type="AlphaFoldDB" id="A0A6C0AVS0"/>
<dbReference type="EMBL" id="MN738756">
    <property type="protein sequence ID" value="QHS83460.1"/>
    <property type="molecule type" value="Genomic_DNA"/>
</dbReference>
<organism evidence="1">
    <name type="scientific">viral metagenome</name>
    <dbReference type="NCBI Taxonomy" id="1070528"/>
    <lineage>
        <taxon>unclassified sequences</taxon>
        <taxon>metagenomes</taxon>
        <taxon>organismal metagenomes</taxon>
    </lineage>
</organism>
<name>A0A6C0AVS0_9ZZZZ</name>
<protein>
    <submittedName>
        <fullName evidence="1">Uncharacterized protein</fullName>
    </submittedName>
</protein>
<reference evidence="1" key="1">
    <citation type="journal article" date="2020" name="Nature">
        <title>Giant virus diversity and host interactions through global metagenomics.</title>
        <authorList>
            <person name="Schulz F."/>
            <person name="Roux S."/>
            <person name="Paez-Espino D."/>
            <person name="Jungbluth S."/>
            <person name="Walsh D.A."/>
            <person name="Denef V.J."/>
            <person name="McMahon K.D."/>
            <person name="Konstantinidis K.T."/>
            <person name="Eloe-Fadrosh E.A."/>
            <person name="Kyrpides N.C."/>
            <person name="Woyke T."/>
        </authorList>
    </citation>
    <scope>NUCLEOTIDE SEQUENCE</scope>
    <source>
        <strain evidence="1">GVMAG-S-ERX555943-30</strain>
    </source>
</reference>
<evidence type="ECO:0000313" key="1">
    <source>
        <dbReference type="EMBL" id="QHS83460.1"/>
    </source>
</evidence>
<accession>A0A6C0AVS0</accession>
<proteinExistence type="predicted"/>
<sequence length="107" mass="12209">MSDTKATQESGVTANRFPANATLQHAAKLGVVEDKPIMMDYWKSSVEQTAMLGLREETQEKLLVKSDEEYTSPIQKIYKSEDEYIIMTENSIYIVDNKIPYRKVSAQ</sequence>